<dbReference type="EMBL" id="REFZ01000069">
    <property type="protein sequence ID" value="RQG93703.1"/>
    <property type="molecule type" value="Genomic_DNA"/>
</dbReference>
<dbReference type="OrthoDB" id="175994at2157"/>
<proteinExistence type="predicted"/>
<keyword evidence="2" id="KW-1185">Reference proteome</keyword>
<accession>A0A3N6LU34</accession>
<evidence type="ECO:0000313" key="2">
    <source>
        <dbReference type="Proteomes" id="UP000281431"/>
    </source>
</evidence>
<evidence type="ECO:0000313" key="1">
    <source>
        <dbReference type="EMBL" id="RQG93703.1"/>
    </source>
</evidence>
<protein>
    <submittedName>
        <fullName evidence="1">Uncharacterized protein</fullName>
    </submittedName>
</protein>
<gene>
    <name evidence="1" type="ORF">EA472_22465</name>
</gene>
<dbReference type="Proteomes" id="UP000281431">
    <property type="component" value="Unassembled WGS sequence"/>
</dbReference>
<dbReference type="AlphaFoldDB" id="A0A3N6LU34"/>
<name>A0A3N6LU34_NATCH</name>
<comment type="caution">
    <text evidence="1">The sequence shown here is derived from an EMBL/GenBank/DDBJ whole genome shotgun (WGS) entry which is preliminary data.</text>
</comment>
<organism evidence="1 2">
    <name type="scientific">Natrarchaeobius chitinivorans</name>
    <dbReference type="NCBI Taxonomy" id="1679083"/>
    <lineage>
        <taxon>Archaea</taxon>
        <taxon>Methanobacteriati</taxon>
        <taxon>Methanobacteriota</taxon>
        <taxon>Stenosarchaea group</taxon>
        <taxon>Halobacteria</taxon>
        <taxon>Halobacteriales</taxon>
        <taxon>Natrialbaceae</taxon>
        <taxon>Natrarchaeobius</taxon>
    </lineage>
</organism>
<sequence>MSVQTANVGAATEAVRSHPIVRDARTINRTDATHCVLEIVLLPSVDRVPPEVLRALGENDCGIASVQRQGDHLVAEAI</sequence>
<reference evidence="1 2" key="1">
    <citation type="submission" date="2018-10" db="EMBL/GenBank/DDBJ databases">
        <title>Natrarchaeobius chitinivorans gen. nov., sp. nov., and Natrarchaeobius haloalkaliphilus sp. nov., alkaliphilic, chitin-utilizing haloarchaea from hypersaline alkaline lakes.</title>
        <authorList>
            <person name="Sorokin D.Y."/>
            <person name="Elcheninov A.G."/>
            <person name="Kostrikina N.A."/>
            <person name="Bale N.J."/>
            <person name="Sinninghe Damste J.S."/>
            <person name="Khijniak T.V."/>
            <person name="Kublanov I.V."/>
            <person name="Toshchakov S.V."/>
        </authorList>
    </citation>
    <scope>NUCLEOTIDE SEQUENCE [LARGE SCALE GENOMIC DNA]</scope>
    <source>
        <strain evidence="1 2">AArcht7</strain>
    </source>
</reference>